<dbReference type="GO" id="GO:0004497">
    <property type="term" value="F:monooxygenase activity"/>
    <property type="evidence" value="ECO:0007669"/>
    <property type="project" value="UniProtKB-KW"/>
</dbReference>
<dbReference type="GO" id="GO:0044550">
    <property type="term" value="P:secondary metabolite biosynthetic process"/>
    <property type="evidence" value="ECO:0007669"/>
    <property type="project" value="UniProtKB-ARBA"/>
</dbReference>
<sequence length="523" mass="57649">MSIPLSTPLPSHTTVLVIGGGPGGSYSASVLAREKIDVTVVEAAQFPRYHIGESMLPSINAFYAYIGAEEKLRNHGFCPKPGAAVKLMQGKQEAYTNFIERNELDASYNVVRSELDELLLRHSQECGAKVYEQTRVMDIAFEDDEEGKPIRPIGVNYVRGGQSGYISFDYLIDASGSKGIMSTKYLRNRKMNQSLHNIACWGYWTGGGTYKPGTYRHNAPWFEALHDESGWAWYIPLSNGVVSVGFVMDKTVSIRKKGELREAKPDEYSLKAHYLDQMQFTPGLRELLKNATLKEDIDEPIKSASDYSYSAASYAGEHYRLVGDAAAFIDPFFSSGVHLAHLGALSAAMTICASIRKNCTEAQAARYHDVKVATSYTRFLIVVLSAYKQIRSQVNNVLADVDEDNYDLIQGTADIGKKLTEDEVQKAIEYCTNIFLPGDPEIRESVGNRIGFDFLSANAPIMDLKTMEEVAGPDDAEVLLVLKQVNARKPLVGLYGALESLQGDVIGGYVARLERGTIGLVQA</sequence>
<dbReference type="SUPFAM" id="SSF51905">
    <property type="entry name" value="FAD/NAD(P)-binding domain"/>
    <property type="match status" value="1"/>
</dbReference>
<dbReference type="AlphaFoldDB" id="A0A8H5BBD4"/>
<dbReference type="Proteomes" id="UP000567179">
    <property type="component" value="Unassembled WGS sequence"/>
</dbReference>
<evidence type="ECO:0000256" key="3">
    <source>
        <dbReference type="ARBA" id="ARBA00023033"/>
    </source>
</evidence>
<dbReference type="PRINTS" id="PR00420">
    <property type="entry name" value="RNGMNOXGNASE"/>
</dbReference>
<dbReference type="GO" id="GO:0140907">
    <property type="term" value="F:flavin-dependent halogenase activity"/>
    <property type="evidence" value="ECO:0007669"/>
    <property type="project" value="UniProtKB-ARBA"/>
</dbReference>
<dbReference type="InterPro" id="IPR006905">
    <property type="entry name" value="Flavin_halogenase"/>
</dbReference>
<reference evidence="5 6" key="1">
    <citation type="journal article" date="2020" name="ISME J.">
        <title>Uncovering the hidden diversity of litter-decomposition mechanisms in mushroom-forming fungi.</title>
        <authorList>
            <person name="Floudas D."/>
            <person name="Bentzer J."/>
            <person name="Ahren D."/>
            <person name="Johansson T."/>
            <person name="Persson P."/>
            <person name="Tunlid A."/>
        </authorList>
    </citation>
    <scope>NUCLEOTIDE SEQUENCE [LARGE SCALE GENOMIC DNA]</scope>
    <source>
        <strain evidence="5 6">CBS 101986</strain>
    </source>
</reference>
<dbReference type="Pfam" id="PF04820">
    <property type="entry name" value="Trp_halogenase"/>
    <property type="match status" value="2"/>
</dbReference>
<gene>
    <name evidence="5" type="ORF">D9619_008621</name>
</gene>
<evidence type="ECO:0000313" key="5">
    <source>
        <dbReference type="EMBL" id="KAF5319756.1"/>
    </source>
</evidence>
<dbReference type="PANTHER" id="PTHR43747:SF5">
    <property type="entry name" value="FAD-BINDING DOMAIN-CONTAINING PROTEIN"/>
    <property type="match status" value="1"/>
</dbReference>
<evidence type="ECO:0000313" key="6">
    <source>
        <dbReference type="Proteomes" id="UP000567179"/>
    </source>
</evidence>
<keyword evidence="6" id="KW-1185">Reference proteome</keyword>
<dbReference type="InterPro" id="IPR050816">
    <property type="entry name" value="Flavin-dep_Halogenase_NPB"/>
</dbReference>
<keyword evidence="3" id="KW-0503">Monooxygenase</keyword>
<protein>
    <recommendedName>
        <fullName evidence="7">Halogenase</fullName>
    </recommendedName>
</protein>
<proteinExistence type="inferred from homology"/>
<comment type="catalytic activity">
    <reaction evidence="4">
        <text>melleolide F + FADH2 + chloride + O2 = 6'-chloromelleolide F + FAD + 2 H2O + H(+)</text>
        <dbReference type="Rhea" id="RHEA:67160"/>
        <dbReference type="ChEBI" id="CHEBI:15377"/>
        <dbReference type="ChEBI" id="CHEBI:15378"/>
        <dbReference type="ChEBI" id="CHEBI:15379"/>
        <dbReference type="ChEBI" id="CHEBI:17996"/>
        <dbReference type="ChEBI" id="CHEBI:57692"/>
        <dbReference type="ChEBI" id="CHEBI:58307"/>
        <dbReference type="ChEBI" id="CHEBI:167712"/>
        <dbReference type="ChEBI" id="CHEBI:167713"/>
    </reaction>
    <physiologicalReaction direction="left-to-right" evidence="4">
        <dbReference type="Rhea" id="RHEA:67161"/>
    </physiologicalReaction>
</comment>
<comment type="caution">
    <text evidence="5">The sequence shown here is derived from an EMBL/GenBank/DDBJ whole genome shotgun (WGS) entry which is preliminary data.</text>
</comment>
<accession>A0A8H5BBD4</accession>
<dbReference type="EMBL" id="JAACJJ010000029">
    <property type="protein sequence ID" value="KAF5319756.1"/>
    <property type="molecule type" value="Genomic_DNA"/>
</dbReference>
<evidence type="ECO:0000256" key="2">
    <source>
        <dbReference type="ARBA" id="ARBA00023002"/>
    </source>
</evidence>
<evidence type="ECO:0000256" key="4">
    <source>
        <dbReference type="ARBA" id="ARBA00049364"/>
    </source>
</evidence>
<name>A0A8H5BBD4_9AGAR</name>
<keyword evidence="2" id="KW-0560">Oxidoreductase</keyword>
<dbReference type="InterPro" id="IPR036188">
    <property type="entry name" value="FAD/NAD-bd_sf"/>
</dbReference>
<dbReference type="OrthoDB" id="3340390at2759"/>
<evidence type="ECO:0000256" key="1">
    <source>
        <dbReference type="ARBA" id="ARBA00005706"/>
    </source>
</evidence>
<dbReference type="PANTHER" id="PTHR43747">
    <property type="entry name" value="FAD-BINDING PROTEIN"/>
    <property type="match status" value="1"/>
</dbReference>
<comment type="similarity">
    <text evidence="1">Belongs to the flavin-dependent halogenase family.</text>
</comment>
<evidence type="ECO:0008006" key="7">
    <source>
        <dbReference type="Google" id="ProtNLM"/>
    </source>
</evidence>
<organism evidence="5 6">
    <name type="scientific">Psilocybe cf. subviscida</name>
    <dbReference type="NCBI Taxonomy" id="2480587"/>
    <lineage>
        <taxon>Eukaryota</taxon>
        <taxon>Fungi</taxon>
        <taxon>Dikarya</taxon>
        <taxon>Basidiomycota</taxon>
        <taxon>Agaricomycotina</taxon>
        <taxon>Agaricomycetes</taxon>
        <taxon>Agaricomycetidae</taxon>
        <taxon>Agaricales</taxon>
        <taxon>Agaricineae</taxon>
        <taxon>Strophariaceae</taxon>
        <taxon>Psilocybe</taxon>
    </lineage>
</organism>
<dbReference type="Gene3D" id="3.50.50.60">
    <property type="entry name" value="FAD/NAD(P)-binding domain"/>
    <property type="match status" value="1"/>
</dbReference>